<protein>
    <submittedName>
        <fullName evidence="2">II Vacuolar protein sorting protein 36 Vps36</fullName>
    </submittedName>
</protein>
<evidence type="ECO:0000313" key="2">
    <source>
        <dbReference type="EMBL" id="DAD80710.1"/>
    </source>
</evidence>
<sequence length="239" mass="26665">MIMERNRRSIASKFFLCWAITAVGLGFIFNSINKTGQSMGEIVFLSVFLGFFLGTIFFMVVVFATTKKAMRKGDTIPYVTKYVNPYLVESNRNGVGVPDIRYDNIFLQKDESLIYAVPARTFVEKEQVTGYTGGNAGVSVRIAKGVSVRTGSSKGKAVRQNIIKFNDGDYVLTNKRVVFVSKNDSFEYSLKKISTAKKISSDAFIITQSGKQKNICMDESQLEIAFDFTKHAINEAINT</sequence>
<keyword evidence="1" id="KW-0812">Transmembrane</keyword>
<keyword evidence="1" id="KW-0472">Membrane</keyword>
<reference evidence="2" key="1">
    <citation type="journal article" date="2021" name="Proc. Natl. Acad. Sci. U.S.A.">
        <title>A Catalog of Tens of Thousands of Viruses from Human Metagenomes Reveals Hidden Associations with Chronic Diseases.</title>
        <authorList>
            <person name="Tisza M.J."/>
            <person name="Buck C.B."/>
        </authorList>
    </citation>
    <scope>NUCLEOTIDE SEQUENCE</scope>
    <source>
        <strain evidence="2">Ctguh8</strain>
    </source>
</reference>
<feature type="transmembrane region" description="Helical" evidence="1">
    <location>
        <begin position="12"/>
        <end position="30"/>
    </location>
</feature>
<dbReference type="EMBL" id="BK014886">
    <property type="protein sequence ID" value="DAD80710.1"/>
    <property type="molecule type" value="Genomic_DNA"/>
</dbReference>
<organism evidence="2">
    <name type="scientific">Myoviridae sp. ctguh8</name>
    <dbReference type="NCBI Taxonomy" id="2826682"/>
    <lineage>
        <taxon>Viruses</taxon>
        <taxon>Duplodnaviria</taxon>
        <taxon>Heunggongvirae</taxon>
        <taxon>Uroviricota</taxon>
        <taxon>Caudoviricetes</taxon>
    </lineage>
</organism>
<accession>A0A8S5MEN2</accession>
<proteinExistence type="predicted"/>
<name>A0A8S5MEN2_9CAUD</name>
<keyword evidence="1" id="KW-1133">Transmembrane helix</keyword>
<evidence type="ECO:0000256" key="1">
    <source>
        <dbReference type="SAM" id="Phobius"/>
    </source>
</evidence>
<feature type="transmembrane region" description="Helical" evidence="1">
    <location>
        <begin position="42"/>
        <end position="64"/>
    </location>
</feature>